<feature type="domain" description="Heterokaryon incompatibility" evidence="1">
    <location>
        <begin position="62"/>
        <end position="220"/>
    </location>
</feature>
<organism evidence="2 3">
    <name type="scientific">Sphaerulina musiva (strain SO2202)</name>
    <name type="common">Poplar stem canker fungus</name>
    <name type="synonym">Septoria musiva</name>
    <dbReference type="NCBI Taxonomy" id="692275"/>
    <lineage>
        <taxon>Eukaryota</taxon>
        <taxon>Fungi</taxon>
        <taxon>Dikarya</taxon>
        <taxon>Ascomycota</taxon>
        <taxon>Pezizomycotina</taxon>
        <taxon>Dothideomycetes</taxon>
        <taxon>Dothideomycetidae</taxon>
        <taxon>Mycosphaerellales</taxon>
        <taxon>Mycosphaerellaceae</taxon>
        <taxon>Sphaerulina</taxon>
    </lineage>
</organism>
<dbReference type="Proteomes" id="UP000016931">
    <property type="component" value="Unassembled WGS sequence"/>
</dbReference>
<reference evidence="2 3" key="1">
    <citation type="journal article" date="2012" name="PLoS Pathog.">
        <title>Diverse lifestyles and strategies of plant pathogenesis encoded in the genomes of eighteen Dothideomycetes fungi.</title>
        <authorList>
            <person name="Ohm R.A."/>
            <person name="Feau N."/>
            <person name="Henrissat B."/>
            <person name="Schoch C.L."/>
            <person name="Horwitz B.A."/>
            <person name="Barry K.W."/>
            <person name="Condon B.J."/>
            <person name="Copeland A.C."/>
            <person name="Dhillon B."/>
            <person name="Glaser F."/>
            <person name="Hesse C.N."/>
            <person name="Kosti I."/>
            <person name="LaButti K."/>
            <person name="Lindquist E.A."/>
            <person name="Lucas S."/>
            <person name="Salamov A.A."/>
            <person name="Bradshaw R.E."/>
            <person name="Ciuffetti L."/>
            <person name="Hamelin R.C."/>
            <person name="Kema G.H.J."/>
            <person name="Lawrence C."/>
            <person name="Scott J.A."/>
            <person name="Spatafora J.W."/>
            <person name="Turgeon B.G."/>
            <person name="de Wit P.J.G.M."/>
            <person name="Zhong S."/>
            <person name="Goodwin S.B."/>
            <person name="Grigoriev I.V."/>
        </authorList>
    </citation>
    <scope>NUCLEOTIDE SEQUENCE [LARGE SCALE GENOMIC DNA]</scope>
    <source>
        <strain evidence="2 3">SO2202</strain>
    </source>
</reference>
<dbReference type="OMA" id="IDSHIMA"/>
<dbReference type="eggNOG" id="ENOG502SIQP">
    <property type="taxonomic scope" value="Eukaryota"/>
</dbReference>
<keyword evidence="3" id="KW-1185">Reference proteome</keyword>
<dbReference type="OrthoDB" id="3634498at2759"/>
<protein>
    <submittedName>
        <fullName evidence="2">HET-domain-containing protein</fullName>
    </submittedName>
</protein>
<dbReference type="GeneID" id="27904952"/>
<dbReference type="Pfam" id="PF06985">
    <property type="entry name" value="HET"/>
    <property type="match status" value="1"/>
</dbReference>
<accession>M3BRV8</accession>
<proteinExistence type="predicted"/>
<evidence type="ECO:0000313" key="2">
    <source>
        <dbReference type="EMBL" id="EMF08848.1"/>
    </source>
</evidence>
<evidence type="ECO:0000313" key="3">
    <source>
        <dbReference type="Proteomes" id="UP000016931"/>
    </source>
</evidence>
<dbReference type="AlphaFoldDB" id="M3BRV8"/>
<name>M3BRV8_SPHMS</name>
<gene>
    <name evidence="2" type="ORF">SEPMUDRAFT_158954</name>
</gene>
<dbReference type="STRING" id="692275.M3BRV8"/>
<dbReference type="PANTHER" id="PTHR24148">
    <property type="entry name" value="ANKYRIN REPEAT DOMAIN-CONTAINING PROTEIN 39 HOMOLOG-RELATED"/>
    <property type="match status" value="1"/>
</dbReference>
<dbReference type="InterPro" id="IPR052895">
    <property type="entry name" value="HetReg/Transcr_Mod"/>
</dbReference>
<dbReference type="Pfam" id="PF26639">
    <property type="entry name" value="Het-6_barrel"/>
    <property type="match status" value="1"/>
</dbReference>
<evidence type="ECO:0000259" key="1">
    <source>
        <dbReference type="Pfam" id="PF06985"/>
    </source>
</evidence>
<dbReference type="PANTHER" id="PTHR24148:SF64">
    <property type="entry name" value="HETEROKARYON INCOMPATIBILITY DOMAIN-CONTAINING PROTEIN"/>
    <property type="match status" value="1"/>
</dbReference>
<sequence>MANLDHPITPDDIGNVKYSYDSLDSSKNEIRLLKFSKDTSDSTWSSTACSVVTVALPEAPAYCAISYVWGDPTHLRDIELDGLQVPVLATAVEALQQMHAAAFIASSHTAYIWVDAVCIDLDNDQERAQQVMIMSEIYSNATQVLAFLGLSFSGHVEIQSSICASARALREAAGSRKGLNRLLNFDTDLSVAEYLNGLDKALLAKFYASPWFTRLWILQEAALARVAMVFYGDHSIPLPDVIIVARALVKMERHSGRFEVSRDALSHGIRHCKTLFNLRVWHACKLNLAHEGDCRRGQCHSGLPLTYLLEVMHNHANSEMRDKVYAILGLAHVSVAHDLRPNYNLPLEVVYTQATRLAFQQDNSYEVMRWARTNGNHLNEWYREHHWPTWLPLWQEPYGRLKNPSGLPWWTFRASNSRTVIFPTELSDPVLRCEGVFIDDLQYTSSTLLPGGKFKEDDQTALQALQDAIRVFSPMAQKARGVRSDIDIDSHIMALAGTLAAGALRLRSQDEYNARQPPPRNNKAVLTASELAEMAHSSLTRNADASSAGQAMKYLYHFQFHSRFRKFFLTKDGYMGIASQHVRMQDSLFLAMGNSVPWILRREEGHYLFMGVCYVHGIMQGELASELGVEDIAEKAQWVNIH</sequence>
<dbReference type="HOGENOM" id="CLU_004184_7_5_1"/>
<dbReference type="RefSeq" id="XP_016756969.1">
    <property type="nucleotide sequence ID" value="XM_016907815.1"/>
</dbReference>
<dbReference type="InterPro" id="IPR010730">
    <property type="entry name" value="HET"/>
</dbReference>
<dbReference type="EMBL" id="KB456270">
    <property type="protein sequence ID" value="EMF08848.1"/>
    <property type="molecule type" value="Genomic_DNA"/>
</dbReference>